<comment type="caution">
    <text evidence="20">The sequence shown here is derived from an EMBL/GenBank/DDBJ whole genome shotgun (WGS) entry which is preliminary data.</text>
</comment>
<evidence type="ECO:0000259" key="19">
    <source>
        <dbReference type="Pfam" id="PF07715"/>
    </source>
</evidence>
<dbReference type="InterPro" id="IPR010916">
    <property type="entry name" value="TonB_box_CS"/>
</dbReference>
<evidence type="ECO:0000256" key="13">
    <source>
        <dbReference type="ARBA" id="ARBA00023237"/>
    </source>
</evidence>
<keyword evidence="8" id="KW-0408">Iron</keyword>
<dbReference type="PATRIC" id="fig|1612624.7.peg.3688"/>
<evidence type="ECO:0000313" key="20">
    <source>
        <dbReference type="EMBL" id="OBZ95806.1"/>
    </source>
</evidence>
<accession>A0A1C7P468</accession>
<comment type="subcellular location">
    <subcellularLocation>
        <location evidence="1 14">Cell outer membrane</location>
        <topology evidence="1 14">Multi-pass membrane protein</topology>
    </subcellularLocation>
</comment>
<keyword evidence="12 20" id="KW-0675">Receptor</keyword>
<keyword evidence="10 15" id="KW-0798">TonB box</keyword>
<dbReference type="SUPFAM" id="SSF56935">
    <property type="entry name" value="Porins"/>
    <property type="match status" value="1"/>
</dbReference>
<keyword evidence="5" id="KW-0410">Iron transport</keyword>
<dbReference type="Proteomes" id="UP000093111">
    <property type="component" value="Unassembled WGS sequence"/>
</dbReference>
<evidence type="ECO:0000256" key="7">
    <source>
        <dbReference type="ARBA" id="ARBA00022729"/>
    </source>
</evidence>
<comment type="similarity">
    <text evidence="2 14 16">Belongs to the TonB-dependent receptor family.</text>
</comment>
<dbReference type="InterPro" id="IPR037066">
    <property type="entry name" value="Plug_dom_sf"/>
</dbReference>
<feature type="short sequence motif" description="TonB box" evidence="15">
    <location>
        <begin position="47"/>
        <end position="53"/>
    </location>
</feature>
<keyword evidence="4 14" id="KW-1134">Transmembrane beta strand</keyword>
<keyword evidence="21" id="KW-1185">Reference proteome</keyword>
<dbReference type="GO" id="GO:0009279">
    <property type="term" value="C:cell outer membrane"/>
    <property type="evidence" value="ECO:0007669"/>
    <property type="project" value="UniProtKB-SubCell"/>
</dbReference>
<feature type="domain" description="TonB-dependent receptor-like beta-barrel" evidence="18">
    <location>
        <begin position="250"/>
        <end position="705"/>
    </location>
</feature>
<evidence type="ECO:0000259" key="18">
    <source>
        <dbReference type="Pfam" id="PF00593"/>
    </source>
</evidence>
<feature type="signal peptide" evidence="17">
    <location>
        <begin position="1"/>
        <end position="36"/>
    </location>
</feature>
<dbReference type="Gene3D" id="2.40.170.20">
    <property type="entry name" value="TonB-dependent receptor, beta-barrel domain"/>
    <property type="match status" value="1"/>
</dbReference>
<keyword evidence="7 17" id="KW-0732">Signal</keyword>
<dbReference type="FunFam" id="2.170.130.10:FF:000001">
    <property type="entry name" value="Catecholate siderophore TonB-dependent receptor"/>
    <property type="match status" value="1"/>
</dbReference>
<evidence type="ECO:0000256" key="8">
    <source>
        <dbReference type="ARBA" id="ARBA00023004"/>
    </source>
</evidence>
<dbReference type="PROSITE" id="PS00430">
    <property type="entry name" value="TONB_DEPENDENT_REC_1"/>
    <property type="match status" value="1"/>
</dbReference>
<dbReference type="PANTHER" id="PTHR32552">
    <property type="entry name" value="FERRICHROME IRON RECEPTOR-RELATED"/>
    <property type="match status" value="1"/>
</dbReference>
<evidence type="ECO:0000313" key="21">
    <source>
        <dbReference type="Proteomes" id="UP000093111"/>
    </source>
</evidence>
<feature type="domain" description="TonB-dependent receptor plug" evidence="19">
    <location>
        <begin position="77"/>
        <end position="176"/>
    </location>
</feature>
<evidence type="ECO:0000256" key="16">
    <source>
        <dbReference type="RuleBase" id="RU003357"/>
    </source>
</evidence>
<reference evidence="20 21" key="1">
    <citation type="journal article" date="2016" name="Syst. Appl. Microbiol.">
        <title>Pararhizobium polonicum sp. nov. isolated from tumors on stone fruit rootstocks.</title>
        <authorList>
            <person name="Pulawska J."/>
            <person name="Kuzmanovic N."/>
            <person name="Willems A."/>
            <person name="Pothier J.F."/>
        </authorList>
    </citation>
    <scope>NUCLEOTIDE SEQUENCE [LARGE SCALE GENOMIC DNA]</scope>
    <source>
        <strain evidence="20 21">F5.1</strain>
    </source>
</reference>
<dbReference type="CDD" id="cd01347">
    <property type="entry name" value="ligand_gated_channel"/>
    <property type="match status" value="1"/>
</dbReference>
<dbReference type="GO" id="GO:0015344">
    <property type="term" value="F:siderophore uptake transmembrane transporter activity"/>
    <property type="evidence" value="ECO:0007669"/>
    <property type="project" value="TreeGrafter"/>
</dbReference>
<dbReference type="Pfam" id="PF00593">
    <property type="entry name" value="TonB_dep_Rec_b-barrel"/>
    <property type="match status" value="1"/>
</dbReference>
<evidence type="ECO:0000256" key="14">
    <source>
        <dbReference type="PROSITE-ProRule" id="PRU01360"/>
    </source>
</evidence>
<keyword evidence="9" id="KW-0406">Ion transport</keyword>
<dbReference type="InterPro" id="IPR010105">
    <property type="entry name" value="TonB_sidphr_rcpt"/>
</dbReference>
<evidence type="ECO:0000256" key="1">
    <source>
        <dbReference type="ARBA" id="ARBA00004571"/>
    </source>
</evidence>
<keyword evidence="13 14" id="KW-0998">Cell outer membrane</keyword>
<evidence type="ECO:0000256" key="6">
    <source>
        <dbReference type="ARBA" id="ARBA00022692"/>
    </source>
</evidence>
<dbReference type="InterPro" id="IPR036942">
    <property type="entry name" value="Beta-barrel_TonB_sf"/>
</dbReference>
<evidence type="ECO:0000256" key="4">
    <source>
        <dbReference type="ARBA" id="ARBA00022452"/>
    </source>
</evidence>
<keyword evidence="6 14" id="KW-0812">Transmembrane</keyword>
<evidence type="ECO:0000256" key="10">
    <source>
        <dbReference type="ARBA" id="ARBA00023077"/>
    </source>
</evidence>
<dbReference type="GO" id="GO:0015891">
    <property type="term" value="P:siderophore transport"/>
    <property type="evidence" value="ECO:0007669"/>
    <property type="project" value="InterPro"/>
</dbReference>
<keyword evidence="11 14" id="KW-0472">Membrane</keyword>
<keyword evidence="3 14" id="KW-0813">Transport</keyword>
<evidence type="ECO:0000256" key="3">
    <source>
        <dbReference type="ARBA" id="ARBA00022448"/>
    </source>
</evidence>
<dbReference type="InterPro" id="IPR012910">
    <property type="entry name" value="Plug_dom"/>
</dbReference>
<evidence type="ECO:0000256" key="12">
    <source>
        <dbReference type="ARBA" id="ARBA00023170"/>
    </source>
</evidence>
<organism evidence="20 21">
    <name type="scientific">Pararhizobium polonicum</name>
    <dbReference type="NCBI Taxonomy" id="1612624"/>
    <lineage>
        <taxon>Bacteria</taxon>
        <taxon>Pseudomonadati</taxon>
        <taxon>Pseudomonadota</taxon>
        <taxon>Alphaproteobacteria</taxon>
        <taxon>Hyphomicrobiales</taxon>
        <taxon>Rhizobiaceae</taxon>
        <taxon>Rhizobium/Agrobacterium group</taxon>
        <taxon>Pararhizobium</taxon>
    </lineage>
</organism>
<evidence type="ECO:0000256" key="11">
    <source>
        <dbReference type="ARBA" id="ARBA00023136"/>
    </source>
</evidence>
<proteinExistence type="inferred from homology"/>
<dbReference type="EMBL" id="LGLV01000006">
    <property type="protein sequence ID" value="OBZ95806.1"/>
    <property type="molecule type" value="Genomic_DNA"/>
</dbReference>
<protein>
    <submittedName>
        <fullName evidence="20">TonB-dependent receptor</fullName>
    </submittedName>
</protein>
<evidence type="ECO:0000256" key="17">
    <source>
        <dbReference type="SAM" id="SignalP"/>
    </source>
</evidence>
<evidence type="ECO:0000256" key="15">
    <source>
        <dbReference type="PROSITE-ProRule" id="PRU10143"/>
    </source>
</evidence>
<name>A0A1C7P468_9HYPH</name>
<evidence type="ECO:0000256" key="5">
    <source>
        <dbReference type="ARBA" id="ARBA00022496"/>
    </source>
</evidence>
<gene>
    <name evidence="20" type="ORF">ADU59_10670</name>
</gene>
<dbReference type="FunFam" id="2.40.170.20:FF:000005">
    <property type="entry name" value="TonB-dependent siderophore receptor"/>
    <property type="match status" value="1"/>
</dbReference>
<dbReference type="STRING" id="1612624.ADU59_10670"/>
<dbReference type="InterPro" id="IPR000531">
    <property type="entry name" value="Beta-barrel_TonB"/>
</dbReference>
<dbReference type="AlphaFoldDB" id="A0A1C7P468"/>
<dbReference type="NCBIfam" id="TIGR01783">
    <property type="entry name" value="TonB-siderophor"/>
    <property type="match status" value="1"/>
</dbReference>
<evidence type="ECO:0000256" key="2">
    <source>
        <dbReference type="ARBA" id="ARBA00009810"/>
    </source>
</evidence>
<feature type="chain" id="PRO_5008890236" evidence="17">
    <location>
        <begin position="37"/>
        <end position="736"/>
    </location>
</feature>
<sequence>MMGTLLMLRLLRDRYFSSSAVLLVMAGGAFGTAAHAQESGTATTLETITVHGEKGDGPVDGYVAKQSKTGTKTDTPLIKTPQSIAVVSKQQMADMDVQSVAESLRYTPGVVTEYRGASNLNDEMFVRGFYYVPRYLDGLFFGSGLSYSKLNPYLLERVELLSGPSSVLYGQANPGGLVNMVSKKPTDTPLHEVELTVGNRDRAGVSFDVSDQVPGSDSLSYRLVGTGLTTHLQEDFTKQQTFAIAPSVTWSPSDQTTLTILGGYQNEPHAGFRNFLDAAGTVTPITGYGYVPRDFFVSDPNYERFKREQAWIGYEFEHEINDTFTVRQNARYQSLQYEQDTLVWGYTSPDPLTGFNTIVNRVASSGTDKVNQFVIDNQLQANFDTGAAQHTLLAGFDYRYLSREYRWRRSWDAPTIDLTNPQYGGFDFGSLDFDPSSTEDTKAKQAGLYLQDQIEIGQLNLSVGGRYDWAKTDIDDLLNSKNYAYDDHAFTWRAGAIYNFDNGIAPYVSYSTSFEPSLTAPGAGKAAFKPTTAEQYEVGVKYAPEGSNILLTAAYYDLTQNDVVMGKWDSTLGESVYSQIGKIHNRGLELSARGEVYDNLSLIASYAYIDSEIVDSLETDTIGKMPARVPGHQAALWANYAFASGPLDGLTAGAGVRYIGKSWGDDQNSFSVDAATLIDASLSYDFAAVNPDWAGISLKLNVKNLANKTFVASCANSTACFYGEGRTVTATLKRTW</sequence>
<dbReference type="GO" id="GO:0038023">
    <property type="term" value="F:signaling receptor activity"/>
    <property type="evidence" value="ECO:0007669"/>
    <property type="project" value="InterPro"/>
</dbReference>
<dbReference type="Gene3D" id="2.170.130.10">
    <property type="entry name" value="TonB-dependent receptor, plug domain"/>
    <property type="match status" value="1"/>
</dbReference>
<dbReference type="PROSITE" id="PS52016">
    <property type="entry name" value="TONB_DEPENDENT_REC_3"/>
    <property type="match status" value="1"/>
</dbReference>
<dbReference type="Pfam" id="PF07715">
    <property type="entry name" value="Plug"/>
    <property type="match status" value="1"/>
</dbReference>
<dbReference type="PANTHER" id="PTHR32552:SF68">
    <property type="entry name" value="FERRICHROME OUTER MEMBRANE TRANSPORTER_PHAGE RECEPTOR"/>
    <property type="match status" value="1"/>
</dbReference>
<dbReference type="InterPro" id="IPR039426">
    <property type="entry name" value="TonB-dep_rcpt-like"/>
</dbReference>
<evidence type="ECO:0000256" key="9">
    <source>
        <dbReference type="ARBA" id="ARBA00023065"/>
    </source>
</evidence>